<dbReference type="SUPFAM" id="SSF63829">
    <property type="entry name" value="Calcium-dependent phosphotriesterase"/>
    <property type="match status" value="1"/>
</dbReference>
<dbReference type="RefSeq" id="XP_013328664.1">
    <property type="nucleotide sequence ID" value="XM_013473210.1"/>
</dbReference>
<evidence type="ECO:0000313" key="3">
    <source>
        <dbReference type="Proteomes" id="UP000053958"/>
    </source>
</evidence>
<dbReference type="OrthoDB" id="5295250at2759"/>
<dbReference type="SMART" id="SM00256">
    <property type="entry name" value="FBOX"/>
    <property type="match status" value="1"/>
</dbReference>
<proteinExistence type="predicted"/>
<dbReference type="Gene3D" id="1.20.1280.50">
    <property type="match status" value="1"/>
</dbReference>
<organism evidence="2 3">
    <name type="scientific">Rasamsonia emersonii (strain ATCC 16479 / CBS 393.64 / IMI 116815)</name>
    <dbReference type="NCBI Taxonomy" id="1408163"/>
    <lineage>
        <taxon>Eukaryota</taxon>
        <taxon>Fungi</taxon>
        <taxon>Dikarya</taxon>
        <taxon>Ascomycota</taxon>
        <taxon>Pezizomycotina</taxon>
        <taxon>Eurotiomycetes</taxon>
        <taxon>Eurotiomycetidae</taxon>
        <taxon>Eurotiales</taxon>
        <taxon>Trichocomaceae</taxon>
        <taxon>Rasamsonia</taxon>
    </lineage>
</organism>
<dbReference type="AlphaFoldDB" id="A0A0F4YUU1"/>
<dbReference type="GeneID" id="25316291"/>
<dbReference type="PROSITE" id="PS50181">
    <property type="entry name" value="FBOX"/>
    <property type="match status" value="1"/>
</dbReference>
<reference evidence="2 3" key="1">
    <citation type="submission" date="2015-04" db="EMBL/GenBank/DDBJ databases">
        <authorList>
            <person name="Heijne W.H."/>
            <person name="Fedorova N.D."/>
            <person name="Nierman W.C."/>
            <person name="Vollebregt A.W."/>
            <person name="Zhao Z."/>
            <person name="Wu L."/>
            <person name="Kumar M."/>
            <person name="Stam H."/>
            <person name="van den Berg M.A."/>
            <person name="Pel H.J."/>
        </authorList>
    </citation>
    <scope>NUCLEOTIDE SEQUENCE [LARGE SCALE GENOMIC DNA]</scope>
    <source>
        <strain evidence="2 3">CBS 393.64</strain>
    </source>
</reference>
<dbReference type="Proteomes" id="UP000053958">
    <property type="component" value="Unassembled WGS sequence"/>
</dbReference>
<gene>
    <name evidence="2" type="ORF">T310_3942</name>
</gene>
<dbReference type="EMBL" id="LASV01000160">
    <property type="protein sequence ID" value="KKA22052.1"/>
    <property type="molecule type" value="Genomic_DNA"/>
</dbReference>
<evidence type="ECO:0000313" key="2">
    <source>
        <dbReference type="EMBL" id="KKA22052.1"/>
    </source>
</evidence>
<evidence type="ECO:0000259" key="1">
    <source>
        <dbReference type="PROSITE" id="PS50181"/>
    </source>
</evidence>
<name>A0A0F4YUU1_RASE3</name>
<sequence>MDGPEDQVAASIVQAFKALKTVQARRTVYRGILDQLQPNEWRDMSTHAQEIFSFQRDILGSLPLELVAQIATYMDPWDILRFQRVSKRWKELLSSNAIYTAALQKYRICPGLVVRESDFVEYAERRFALEFGRPYRKSVYSLDGVPFRAPDRDIYSIAHCHGQLAWAEVDEDDQPLGVAVLCLQSGSIRRFVPQSRGAISHVRLSESLLVVVTVEGFCTIWELSTENRVSFRLPSALIQFVDVDRDRVAIITRGETPYLLLWDLKTRVTRSVRIKERPLIVGFHPGEDRLSILFLEVSDDMSFPPKIVRVRYSLAGKTISPLEEPPTSLALPRRYQESRIYGFWKSRPGITETAAVLLLPSDYDNPPPDLLFYYPETDEMSLRLSSQYPRIATRYSMLMTSDGVMCVVNKSGRGLQIWICDPDSPTPCRTLKLQSQLWKGFSPNYCVFYSDGDIFAILDCFGIEVWSCDPDLDMHDGQRLWSPSRGRSKE</sequence>
<comment type="caution">
    <text evidence="2">The sequence shown here is derived from an EMBL/GenBank/DDBJ whole genome shotgun (WGS) entry which is preliminary data.</text>
</comment>
<dbReference type="SUPFAM" id="SSF81383">
    <property type="entry name" value="F-box domain"/>
    <property type="match status" value="1"/>
</dbReference>
<accession>A0A0F4YUU1</accession>
<dbReference type="STRING" id="1408163.A0A0F4YUU1"/>
<keyword evidence="3" id="KW-1185">Reference proteome</keyword>
<protein>
    <recommendedName>
        <fullName evidence="1">F-box domain-containing protein</fullName>
    </recommendedName>
</protein>
<feature type="domain" description="F-box" evidence="1">
    <location>
        <begin position="56"/>
        <end position="102"/>
    </location>
</feature>
<dbReference type="InterPro" id="IPR001810">
    <property type="entry name" value="F-box_dom"/>
</dbReference>
<dbReference type="CDD" id="cd09917">
    <property type="entry name" value="F-box_SF"/>
    <property type="match status" value="1"/>
</dbReference>
<dbReference type="Pfam" id="PF12937">
    <property type="entry name" value="F-box-like"/>
    <property type="match status" value="1"/>
</dbReference>
<dbReference type="InterPro" id="IPR036047">
    <property type="entry name" value="F-box-like_dom_sf"/>
</dbReference>